<organism evidence="1">
    <name type="scientific">Sesamum radiatum</name>
    <name type="common">Black benniseed</name>
    <dbReference type="NCBI Taxonomy" id="300843"/>
    <lineage>
        <taxon>Eukaryota</taxon>
        <taxon>Viridiplantae</taxon>
        <taxon>Streptophyta</taxon>
        <taxon>Embryophyta</taxon>
        <taxon>Tracheophyta</taxon>
        <taxon>Spermatophyta</taxon>
        <taxon>Magnoliopsida</taxon>
        <taxon>eudicotyledons</taxon>
        <taxon>Gunneridae</taxon>
        <taxon>Pentapetalae</taxon>
        <taxon>asterids</taxon>
        <taxon>lamiids</taxon>
        <taxon>Lamiales</taxon>
        <taxon>Pedaliaceae</taxon>
        <taxon>Sesamum</taxon>
    </lineage>
</organism>
<comment type="caution">
    <text evidence="1">The sequence shown here is derived from an EMBL/GenBank/DDBJ whole genome shotgun (WGS) entry which is preliminary data.</text>
</comment>
<dbReference type="AlphaFoldDB" id="A0AAW2WL83"/>
<gene>
    <name evidence="1" type="ORF">Sradi_0163200</name>
</gene>
<name>A0AAW2WL83_SESRA</name>
<evidence type="ECO:0000313" key="1">
    <source>
        <dbReference type="EMBL" id="KAL0442243.1"/>
    </source>
</evidence>
<dbReference type="EMBL" id="JACGWJ010000001">
    <property type="protein sequence ID" value="KAL0442243.1"/>
    <property type="molecule type" value="Genomic_DNA"/>
</dbReference>
<proteinExistence type="predicted"/>
<reference evidence="1" key="2">
    <citation type="journal article" date="2024" name="Plant">
        <title>Genomic evolution and insights into agronomic trait innovations of Sesamum species.</title>
        <authorList>
            <person name="Miao H."/>
            <person name="Wang L."/>
            <person name="Qu L."/>
            <person name="Liu H."/>
            <person name="Sun Y."/>
            <person name="Le M."/>
            <person name="Wang Q."/>
            <person name="Wei S."/>
            <person name="Zheng Y."/>
            <person name="Lin W."/>
            <person name="Duan Y."/>
            <person name="Cao H."/>
            <person name="Xiong S."/>
            <person name="Wang X."/>
            <person name="Wei L."/>
            <person name="Li C."/>
            <person name="Ma Q."/>
            <person name="Ju M."/>
            <person name="Zhao R."/>
            <person name="Li G."/>
            <person name="Mu C."/>
            <person name="Tian Q."/>
            <person name="Mei H."/>
            <person name="Zhang T."/>
            <person name="Gao T."/>
            <person name="Zhang H."/>
        </authorList>
    </citation>
    <scope>NUCLEOTIDE SEQUENCE</scope>
    <source>
        <strain evidence="1">G02</strain>
    </source>
</reference>
<sequence>MPPHKARLIRSQGSAVYWKAHHGPCYEVDWEYQRPHWNCEKILACGSDKNVGEVLHSEEVP</sequence>
<protein>
    <submittedName>
        <fullName evidence="1">Uncharacterized protein</fullName>
    </submittedName>
</protein>
<reference evidence="1" key="1">
    <citation type="submission" date="2020-06" db="EMBL/GenBank/DDBJ databases">
        <authorList>
            <person name="Li T."/>
            <person name="Hu X."/>
            <person name="Zhang T."/>
            <person name="Song X."/>
            <person name="Zhang H."/>
            <person name="Dai N."/>
            <person name="Sheng W."/>
            <person name="Hou X."/>
            <person name="Wei L."/>
        </authorList>
    </citation>
    <scope>NUCLEOTIDE SEQUENCE</scope>
    <source>
        <strain evidence="1">G02</strain>
        <tissue evidence="1">Leaf</tissue>
    </source>
</reference>
<accession>A0AAW2WL83</accession>